<dbReference type="AlphaFoldDB" id="A0A2T4SV28"/>
<dbReference type="PANTHER" id="PTHR42939:SF3">
    <property type="entry name" value="ABC TRANSPORTER ATP-BINDING COMPONENT"/>
    <property type="match status" value="1"/>
</dbReference>
<name>A0A2T4SV28_STAGA</name>
<gene>
    <name evidence="5" type="ORF">BUZ01_10900</name>
</gene>
<dbReference type="InterPro" id="IPR027417">
    <property type="entry name" value="P-loop_NTPase"/>
</dbReference>
<feature type="domain" description="ABC transporter" evidence="4">
    <location>
        <begin position="1"/>
        <end position="229"/>
    </location>
</feature>
<keyword evidence="2" id="KW-0547">Nucleotide-binding</keyword>
<keyword evidence="3 5" id="KW-0067">ATP-binding</keyword>
<comment type="caution">
    <text evidence="5">The sequence shown here is derived from an EMBL/GenBank/DDBJ whole genome shotgun (WGS) entry which is preliminary data.</text>
</comment>
<dbReference type="Pfam" id="PF00005">
    <property type="entry name" value="ABC_tran"/>
    <property type="match status" value="1"/>
</dbReference>
<sequence>MNAIEVNAVNYEYGGFALKDINFQVPKGYVTGFIGSNGVGKTTMIRMIMDLIEPSSGEIFVFDKSMRKHAVALKNKIGFVYSDLYLNEKWTINKVESVVAPFYDDWNHELFNSYLRKFNLAYNSKIKTLSTGMKMKLSIAIAFSHQAELFILDEPTSGLDPIVRNEVLDIIQQELINEEKTVFLSTHIISDLEKIADYLIYFKEGKVVLNDYLDQIMNQYQVVKGDSEHLDDELFGLMHYYEKNKTGYVALTDQANVFKEIFGNKVAITKPTIEELMVYLEKGDSTTLEHESENK</sequence>
<evidence type="ECO:0000256" key="3">
    <source>
        <dbReference type="ARBA" id="ARBA00022840"/>
    </source>
</evidence>
<dbReference type="Proteomes" id="UP000283576">
    <property type="component" value="Unassembled WGS sequence"/>
</dbReference>
<accession>A0A2T4SV28</accession>
<proteinExistence type="predicted"/>
<organism evidence="5 6">
    <name type="scientific">Staphylococcus gallinarum</name>
    <dbReference type="NCBI Taxonomy" id="1293"/>
    <lineage>
        <taxon>Bacteria</taxon>
        <taxon>Bacillati</taxon>
        <taxon>Bacillota</taxon>
        <taxon>Bacilli</taxon>
        <taxon>Bacillales</taxon>
        <taxon>Staphylococcaceae</taxon>
        <taxon>Staphylococcus</taxon>
    </lineage>
</organism>
<dbReference type="SMART" id="SM00382">
    <property type="entry name" value="AAA"/>
    <property type="match status" value="1"/>
</dbReference>
<evidence type="ECO:0000259" key="4">
    <source>
        <dbReference type="PROSITE" id="PS50893"/>
    </source>
</evidence>
<dbReference type="CDD" id="cd03230">
    <property type="entry name" value="ABC_DR_subfamily_A"/>
    <property type="match status" value="1"/>
</dbReference>
<dbReference type="RefSeq" id="WP_107528034.1">
    <property type="nucleotide sequence ID" value="NZ_JAIBNU010000005.1"/>
</dbReference>
<protein>
    <submittedName>
        <fullName evidence="5">ABC transporter ATP-binding protein</fullName>
    </submittedName>
</protein>
<reference evidence="5 6" key="1">
    <citation type="journal article" date="2016" name="Front. Microbiol.">
        <title>Comprehensive Phylogenetic Analysis of Bovine Non-aureus Staphylococci Species Based on Whole-Genome Sequencing.</title>
        <authorList>
            <person name="Naushad S."/>
            <person name="Barkema H.W."/>
            <person name="Luby C."/>
            <person name="Condas L.A."/>
            <person name="Nobrega D.B."/>
            <person name="Carson D.A."/>
            <person name="De Buck J."/>
        </authorList>
    </citation>
    <scope>NUCLEOTIDE SEQUENCE [LARGE SCALE GENOMIC DNA]</scope>
    <source>
        <strain evidence="5 6">SNUC 1388</strain>
    </source>
</reference>
<evidence type="ECO:0000256" key="1">
    <source>
        <dbReference type="ARBA" id="ARBA00022448"/>
    </source>
</evidence>
<dbReference type="EMBL" id="QXRZ01000007">
    <property type="protein sequence ID" value="RIL41936.1"/>
    <property type="molecule type" value="Genomic_DNA"/>
</dbReference>
<dbReference type="InterPro" id="IPR003593">
    <property type="entry name" value="AAA+_ATPase"/>
</dbReference>
<dbReference type="SUPFAM" id="SSF52540">
    <property type="entry name" value="P-loop containing nucleoside triphosphate hydrolases"/>
    <property type="match status" value="1"/>
</dbReference>
<dbReference type="GO" id="GO:0005524">
    <property type="term" value="F:ATP binding"/>
    <property type="evidence" value="ECO:0007669"/>
    <property type="project" value="UniProtKB-KW"/>
</dbReference>
<dbReference type="InterPro" id="IPR003439">
    <property type="entry name" value="ABC_transporter-like_ATP-bd"/>
</dbReference>
<dbReference type="PANTHER" id="PTHR42939">
    <property type="entry name" value="ABC TRANSPORTER ATP-BINDING PROTEIN ALBC-RELATED"/>
    <property type="match status" value="1"/>
</dbReference>
<dbReference type="Gene3D" id="3.40.50.300">
    <property type="entry name" value="P-loop containing nucleotide triphosphate hydrolases"/>
    <property type="match status" value="1"/>
</dbReference>
<dbReference type="GO" id="GO:0016887">
    <property type="term" value="F:ATP hydrolysis activity"/>
    <property type="evidence" value="ECO:0007669"/>
    <property type="project" value="InterPro"/>
</dbReference>
<keyword evidence="1" id="KW-0813">Transport</keyword>
<dbReference type="NCBIfam" id="NF047565">
    <property type="entry name" value="PSM_export_PmtA"/>
    <property type="match status" value="1"/>
</dbReference>
<evidence type="ECO:0000313" key="5">
    <source>
        <dbReference type="EMBL" id="RIL41936.1"/>
    </source>
</evidence>
<evidence type="ECO:0000313" key="6">
    <source>
        <dbReference type="Proteomes" id="UP000283576"/>
    </source>
</evidence>
<dbReference type="PROSITE" id="PS50893">
    <property type="entry name" value="ABC_TRANSPORTER_2"/>
    <property type="match status" value="1"/>
</dbReference>
<dbReference type="InterPro" id="IPR051782">
    <property type="entry name" value="ABC_Transporter_VariousFunc"/>
</dbReference>
<evidence type="ECO:0000256" key="2">
    <source>
        <dbReference type="ARBA" id="ARBA00022741"/>
    </source>
</evidence>